<proteinExistence type="predicted"/>
<dbReference type="PANTHER" id="PTHR28125:SF3">
    <property type="entry name" value="TRANSCRIPTION REGULATOR RUA1 C-TERMINAL DOMAIN-CONTAINING PROTEIN"/>
    <property type="match status" value="1"/>
</dbReference>
<dbReference type="PANTHER" id="PTHR28125">
    <property type="entry name" value="MEIOTIC EXPRESSION UP-REGULATED PROTEIN 26"/>
    <property type="match status" value="1"/>
</dbReference>
<keyword evidence="3" id="KW-1185">Reference proteome</keyword>
<organism evidence="2 3">
    <name type="scientific">Edhazardia aedis (strain USNM 41457)</name>
    <name type="common">Microsporidian parasite</name>
    <dbReference type="NCBI Taxonomy" id="1003232"/>
    <lineage>
        <taxon>Eukaryota</taxon>
        <taxon>Fungi</taxon>
        <taxon>Fungi incertae sedis</taxon>
        <taxon>Microsporidia</taxon>
        <taxon>Edhazardia</taxon>
    </lineage>
</organism>
<accession>J9D156</accession>
<comment type="caution">
    <text evidence="2">The sequence shown here is derived from an EMBL/GenBank/DDBJ whole genome shotgun (WGS) entry which is preliminary data.</text>
</comment>
<evidence type="ECO:0000313" key="2">
    <source>
        <dbReference type="EMBL" id="EJW01314.1"/>
    </source>
</evidence>
<dbReference type="InParanoid" id="J9D156"/>
<dbReference type="VEuPathDB" id="MicrosporidiaDB:EDEG_00499"/>
<gene>
    <name evidence="2" type="ORF">EDEG_00499</name>
</gene>
<dbReference type="Proteomes" id="UP000003163">
    <property type="component" value="Unassembled WGS sequence"/>
</dbReference>
<dbReference type="AlphaFoldDB" id="J9D156"/>
<dbReference type="EMBL" id="AFBI03000005">
    <property type="protein sequence ID" value="EJW01314.1"/>
    <property type="molecule type" value="Genomic_DNA"/>
</dbReference>
<feature type="domain" description="Transcription regulator Rua1 C-terminal" evidence="1">
    <location>
        <begin position="83"/>
        <end position="176"/>
    </location>
</feature>
<protein>
    <recommendedName>
        <fullName evidence="1">Transcription regulator Rua1 C-terminal domain-containing protein</fullName>
    </recommendedName>
</protein>
<dbReference type="STRING" id="1003232.J9D156"/>
<dbReference type="HOGENOM" id="CLU_128868_0_0_1"/>
<name>J9D156_EDHAE</name>
<reference evidence="2 3" key="1">
    <citation type="submission" date="2011-08" db="EMBL/GenBank/DDBJ databases">
        <authorList>
            <person name="Liu Z.J."/>
            <person name="Shi F.L."/>
            <person name="Lu J.Q."/>
            <person name="Li M."/>
            <person name="Wang Z.L."/>
        </authorList>
    </citation>
    <scope>NUCLEOTIDE SEQUENCE [LARGE SCALE GENOMIC DNA]</scope>
    <source>
        <strain evidence="2 3">USNM 41457</strain>
    </source>
</reference>
<reference evidence="3" key="2">
    <citation type="submission" date="2015-07" db="EMBL/GenBank/DDBJ databases">
        <title>Contrasting host-pathogen interactions and genome evolution in two generalist and specialist microsporidian pathogens of mosquitoes.</title>
        <authorList>
            <consortium name="The Broad Institute Genomics Platform"/>
            <consortium name="The Broad Institute Genome Sequencing Center for Infectious Disease"/>
            <person name="Cuomo C.A."/>
            <person name="Sanscrainte N.D."/>
            <person name="Goldberg J.M."/>
            <person name="Heiman D."/>
            <person name="Young S."/>
            <person name="Zeng Q."/>
            <person name="Becnel J.J."/>
            <person name="Birren B.W."/>
        </authorList>
    </citation>
    <scope>NUCLEOTIDE SEQUENCE [LARGE SCALE GENOMIC DNA]</scope>
    <source>
        <strain evidence="3">USNM 41457</strain>
    </source>
</reference>
<evidence type="ECO:0000259" key="1">
    <source>
        <dbReference type="Pfam" id="PF14616"/>
    </source>
</evidence>
<evidence type="ECO:0000313" key="3">
    <source>
        <dbReference type="Proteomes" id="UP000003163"/>
    </source>
</evidence>
<dbReference type="OMA" id="ESYCRMC"/>
<sequence>MIKRNSGILILDEFLAENTDQISQNSIDKYCFKEIYEIEEYILRKQQQTTYVYPETTFFEENIPKEKKQFKKPPKCLLKKKGSSYRPKHIRGEGPMREGLCEDCNEWFRLKTSSYWYHMNFKHGVASNGEKYPEPDVYFKSGRPVSICPLCDHEIYLGANIKILKYNWYKHFQKNHKKDYE</sequence>
<dbReference type="Pfam" id="PF14616">
    <property type="entry name" value="Rua1_C"/>
    <property type="match status" value="1"/>
</dbReference>
<dbReference type="InterPro" id="IPR028012">
    <property type="entry name" value="Rua1_C"/>
</dbReference>
<dbReference type="OrthoDB" id="5595379at2759"/>